<accession>A0A4Y8QY21</accession>
<proteinExistence type="predicted"/>
<dbReference type="RefSeq" id="WP_061269323.1">
    <property type="nucleotide sequence ID" value="NZ_SOZH01000012.1"/>
</dbReference>
<keyword evidence="1" id="KW-0175">Coiled coil</keyword>
<dbReference type="AlphaFoldDB" id="A0A4Y8QY21"/>
<organism evidence="4 5">
    <name type="scientific">Cellulosimicrobium funkei</name>
    <dbReference type="NCBI Taxonomy" id="264251"/>
    <lineage>
        <taxon>Bacteria</taxon>
        <taxon>Bacillati</taxon>
        <taxon>Actinomycetota</taxon>
        <taxon>Actinomycetes</taxon>
        <taxon>Micrococcales</taxon>
        <taxon>Promicromonosporaceae</taxon>
        <taxon>Cellulosimicrobium</taxon>
    </lineage>
</organism>
<keyword evidence="3" id="KW-0472">Membrane</keyword>
<evidence type="ECO:0000256" key="3">
    <source>
        <dbReference type="SAM" id="Phobius"/>
    </source>
</evidence>
<protein>
    <submittedName>
        <fullName evidence="4">Uncharacterized protein</fullName>
    </submittedName>
</protein>
<evidence type="ECO:0000256" key="1">
    <source>
        <dbReference type="SAM" id="Coils"/>
    </source>
</evidence>
<reference evidence="4 5" key="1">
    <citation type="submission" date="2019-03" db="EMBL/GenBank/DDBJ databases">
        <title>Cellulosimicrobium funkei JCM14302 Assembly.</title>
        <authorList>
            <person name="Dou T."/>
        </authorList>
    </citation>
    <scope>NUCLEOTIDE SEQUENCE [LARGE SCALE GENOMIC DNA]</scope>
    <source>
        <strain evidence="4 5">JCM 14302</strain>
    </source>
</reference>
<comment type="caution">
    <text evidence="4">The sequence shown here is derived from an EMBL/GenBank/DDBJ whole genome shotgun (WGS) entry which is preliminary data.</text>
</comment>
<feature type="region of interest" description="Disordered" evidence="2">
    <location>
        <begin position="199"/>
        <end position="226"/>
    </location>
</feature>
<keyword evidence="3" id="KW-1133">Transmembrane helix</keyword>
<name>A0A4Y8QY21_9MICO</name>
<sequence length="226" mass="25049">MLTFDAAGVGLDDVVEWAAQTGVAAIAGVVVGLVFFPFKWIAGAVTRRRDAVLTACREAHRVLRTAELDNRYPLFATSTDEERGVALRDRVTATRRAWDEAVGYLEASPAKDVYGVVSRLMFLSQRAPAVEHAWGPQGDPDDFDMGEAIHVRSAIEALEAKIQHRWRRFPAAKYHEEADGLEKTIQEAEDELEWRHQQQMEAWRESRAEQAAAKAAAGTQGAESTS</sequence>
<evidence type="ECO:0000313" key="4">
    <source>
        <dbReference type="EMBL" id="TFF04465.1"/>
    </source>
</evidence>
<feature type="compositionally biased region" description="Low complexity" evidence="2">
    <location>
        <begin position="209"/>
        <end position="226"/>
    </location>
</feature>
<feature type="transmembrane region" description="Helical" evidence="3">
    <location>
        <begin position="17"/>
        <end position="38"/>
    </location>
</feature>
<gene>
    <name evidence="4" type="ORF">E1O70_18690</name>
</gene>
<keyword evidence="5" id="KW-1185">Reference proteome</keyword>
<evidence type="ECO:0000313" key="5">
    <source>
        <dbReference type="Proteomes" id="UP000298003"/>
    </source>
</evidence>
<evidence type="ECO:0000256" key="2">
    <source>
        <dbReference type="SAM" id="MobiDB-lite"/>
    </source>
</evidence>
<feature type="coiled-coil region" evidence="1">
    <location>
        <begin position="171"/>
        <end position="198"/>
    </location>
</feature>
<feature type="compositionally biased region" description="Basic and acidic residues" evidence="2">
    <location>
        <begin position="199"/>
        <end position="208"/>
    </location>
</feature>
<dbReference type="EMBL" id="SOZH01000012">
    <property type="protein sequence ID" value="TFF04465.1"/>
    <property type="molecule type" value="Genomic_DNA"/>
</dbReference>
<keyword evidence="3" id="KW-0812">Transmembrane</keyword>
<dbReference type="Proteomes" id="UP000298003">
    <property type="component" value="Unassembled WGS sequence"/>
</dbReference>
<dbReference type="GeneID" id="95686514"/>